<keyword evidence="3" id="KW-0732">Signal</keyword>
<feature type="domain" description="Periplasmic binding protein" evidence="5">
    <location>
        <begin position="67"/>
        <end position="319"/>
    </location>
</feature>
<dbReference type="Proteomes" id="UP001499841">
    <property type="component" value="Unassembled WGS sequence"/>
</dbReference>
<gene>
    <name evidence="6" type="ORF">GCM10022262_38290</name>
</gene>
<comment type="subcellular location">
    <subcellularLocation>
        <location evidence="1">Cell envelope</location>
    </subcellularLocation>
</comment>
<dbReference type="InterPro" id="IPR025997">
    <property type="entry name" value="SBP_2_dom"/>
</dbReference>
<dbReference type="EMBL" id="BAABBA010000029">
    <property type="protein sequence ID" value="GAA3510526.1"/>
    <property type="molecule type" value="Genomic_DNA"/>
</dbReference>
<dbReference type="Pfam" id="PF13407">
    <property type="entry name" value="Peripla_BP_4"/>
    <property type="match status" value="1"/>
</dbReference>
<comment type="caution">
    <text evidence="6">The sequence shown here is derived from an EMBL/GenBank/DDBJ whole genome shotgun (WGS) entry which is preliminary data.</text>
</comment>
<dbReference type="SUPFAM" id="SSF53822">
    <property type="entry name" value="Periplasmic binding protein-like I"/>
    <property type="match status" value="1"/>
</dbReference>
<evidence type="ECO:0000256" key="3">
    <source>
        <dbReference type="ARBA" id="ARBA00022729"/>
    </source>
</evidence>
<dbReference type="Gene3D" id="3.40.50.2300">
    <property type="match status" value="2"/>
</dbReference>
<evidence type="ECO:0000256" key="1">
    <source>
        <dbReference type="ARBA" id="ARBA00004196"/>
    </source>
</evidence>
<sequence length="344" mass="35960">MRCVREPPSKPFTTAAQPRHPNEGVKVKMSPRPTIGATLAVVAALGLAACTSGDDVAAEGPESIDSIGLMVQDMSNPFFSAMEKGAKEAAEEIGATVNTQDARLDLANQNTQIDAFIQQGVDLIVISAVDQDGIEPAIERAKQAGVIVIAVDTPAKGADAVIMTDAVEAGEKSCEYLFEQMGGEGKILIVDGTPIQTIIDRITGCENVMEDYPGIEVVGHQSSMNDRASGLAVTTDMLTATPDVQGIFGMNDPSALGAVLAVEQAGLSDQVIVTGVDGSPEGVEELERDGSPFVGTATQNPAEMVRQAVQVAEDIVNGEPPAETTILIPSELVTRDNVSEYPGW</sequence>
<organism evidence="6 7">
    <name type="scientific">Georgenia daeguensis</name>
    <dbReference type="NCBI Taxonomy" id="908355"/>
    <lineage>
        <taxon>Bacteria</taxon>
        <taxon>Bacillati</taxon>
        <taxon>Actinomycetota</taxon>
        <taxon>Actinomycetes</taxon>
        <taxon>Micrococcales</taxon>
        <taxon>Bogoriellaceae</taxon>
        <taxon>Georgenia</taxon>
    </lineage>
</organism>
<dbReference type="PANTHER" id="PTHR46847:SF2">
    <property type="entry name" value="ABC TRANSPORTER SUGAR-BINDING PROTEIN"/>
    <property type="match status" value="1"/>
</dbReference>
<evidence type="ECO:0000256" key="2">
    <source>
        <dbReference type="ARBA" id="ARBA00007639"/>
    </source>
</evidence>
<name>A0ABP6UMZ8_9MICO</name>
<dbReference type="CDD" id="cd06321">
    <property type="entry name" value="PBP1_ABC_sugar_binding-like"/>
    <property type="match status" value="1"/>
</dbReference>
<evidence type="ECO:0000259" key="5">
    <source>
        <dbReference type="Pfam" id="PF13407"/>
    </source>
</evidence>
<keyword evidence="7" id="KW-1185">Reference proteome</keyword>
<accession>A0ABP6UMZ8</accession>
<protein>
    <submittedName>
        <fullName evidence="6">ABC transporter substrate-binding protein</fullName>
    </submittedName>
</protein>
<dbReference type="InterPro" id="IPR028082">
    <property type="entry name" value="Peripla_BP_I"/>
</dbReference>
<evidence type="ECO:0000313" key="7">
    <source>
        <dbReference type="Proteomes" id="UP001499841"/>
    </source>
</evidence>
<dbReference type="PANTHER" id="PTHR46847">
    <property type="entry name" value="D-ALLOSE-BINDING PERIPLASMIC PROTEIN-RELATED"/>
    <property type="match status" value="1"/>
</dbReference>
<evidence type="ECO:0000256" key="4">
    <source>
        <dbReference type="SAM" id="MobiDB-lite"/>
    </source>
</evidence>
<reference evidence="7" key="1">
    <citation type="journal article" date="2019" name="Int. J. Syst. Evol. Microbiol.">
        <title>The Global Catalogue of Microorganisms (GCM) 10K type strain sequencing project: providing services to taxonomists for standard genome sequencing and annotation.</title>
        <authorList>
            <consortium name="The Broad Institute Genomics Platform"/>
            <consortium name="The Broad Institute Genome Sequencing Center for Infectious Disease"/>
            <person name="Wu L."/>
            <person name="Ma J."/>
        </authorList>
    </citation>
    <scope>NUCLEOTIDE SEQUENCE [LARGE SCALE GENOMIC DNA]</scope>
    <source>
        <strain evidence="7">JCM 17459</strain>
    </source>
</reference>
<proteinExistence type="inferred from homology"/>
<evidence type="ECO:0000313" key="6">
    <source>
        <dbReference type="EMBL" id="GAA3510526.1"/>
    </source>
</evidence>
<comment type="similarity">
    <text evidence="2">Belongs to the bacterial solute-binding protein 2 family.</text>
</comment>
<feature type="region of interest" description="Disordered" evidence="4">
    <location>
        <begin position="1"/>
        <end position="30"/>
    </location>
</feature>